<dbReference type="AlphaFoldDB" id="A0A914MBE6"/>
<organism evidence="5 6">
    <name type="scientific">Meloidogyne incognita</name>
    <name type="common">Southern root-knot nematode worm</name>
    <name type="synonym">Oxyuris incognita</name>
    <dbReference type="NCBI Taxonomy" id="6306"/>
    <lineage>
        <taxon>Eukaryota</taxon>
        <taxon>Metazoa</taxon>
        <taxon>Ecdysozoa</taxon>
        <taxon>Nematoda</taxon>
        <taxon>Chromadorea</taxon>
        <taxon>Rhabditida</taxon>
        <taxon>Tylenchina</taxon>
        <taxon>Tylenchomorpha</taxon>
        <taxon>Tylenchoidea</taxon>
        <taxon>Meloidogynidae</taxon>
        <taxon>Meloidogyninae</taxon>
        <taxon>Meloidogyne</taxon>
        <taxon>Meloidogyne incognita group</taxon>
    </lineage>
</organism>
<dbReference type="PANTHER" id="PTHR23236:SF119">
    <property type="entry name" value="NUCLEAR RNA-BINDING PROTEIN SART-3"/>
    <property type="match status" value="1"/>
</dbReference>
<dbReference type="PANTHER" id="PTHR23236">
    <property type="entry name" value="EUKARYOTIC TRANSLATION INITIATION FACTOR 4B/4H"/>
    <property type="match status" value="1"/>
</dbReference>
<dbReference type="SUPFAM" id="SSF54928">
    <property type="entry name" value="RNA-binding domain, RBD"/>
    <property type="match status" value="1"/>
</dbReference>
<dbReference type="PROSITE" id="PS50102">
    <property type="entry name" value="RRM"/>
    <property type="match status" value="1"/>
</dbReference>
<proteinExistence type="predicted"/>
<dbReference type="Pfam" id="PF00076">
    <property type="entry name" value="RRM_1"/>
    <property type="match status" value="1"/>
</dbReference>
<reference evidence="6" key="1">
    <citation type="submission" date="2022-11" db="UniProtKB">
        <authorList>
            <consortium name="WormBaseParasite"/>
        </authorList>
    </citation>
    <scope>IDENTIFICATION</scope>
</reference>
<dbReference type="InterPro" id="IPR035979">
    <property type="entry name" value="RBD_domain_sf"/>
</dbReference>
<dbReference type="WBParaSite" id="Minc3s01238g21973">
    <property type="protein sequence ID" value="Minc3s01238g21973"/>
    <property type="gene ID" value="Minc3s01238g21973"/>
</dbReference>
<dbReference type="GO" id="GO:0003723">
    <property type="term" value="F:RNA binding"/>
    <property type="evidence" value="ECO:0007669"/>
    <property type="project" value="UniProtKB-UniRule"/>
</dbReference>
<evidence type="ECO:0000313" key="5">
    <source>
        <dbReference type="Proteomes" id="UP000887563"/>
    </source>
</evidence>
<name>A0A914MBE6_MELIC</name>
<evidence type="ECO:0000256" key="2">
    <source>
        <dbReference type="ARBA" id="ARBA00022884"/>
    </source>
</evidence>
<protein>
    <submittedName>
        <fullName evidence="6">RRM domain-containing protein</fullName>
    </submittedName>
</protein>
<evidence type="ECO:0000256" key="1">
    <source>
        <dbReference type="ARBA" id="ARBA00022737"/>
    </source>
</evidence>
<keyword evidence="2 3" id="KW-0694">RNA-binding</keyword>
<keyword evidence="1" id="KW-0677">Repeat</keyword>
<sequence length="207" mass="24155">ENKVEEDIKEDDKRVGFEEKGSVCGKELAETAKKNCRILNSNVLQINREEKSEFDRKRSIFVGNLPYKTLDEAVRTHFSKCGKITGVCLLRNKQTGLCKGVGYIEFIDPASIKRAFELNELSFEGRKLRISRIYEKKKLAKMRYKNEKLKRTPPNLIRGIEKCLNTRKTLERIPRTELSKYEEGRGCKIFYVNQLVYEIVFTRKPIP</sequence>
<accession>A0A914MBE6</accession>
<keyword evidence="5" id="KW-1185">Reference proteome</keyword>
<evidence type="ECO:0000259" key="4">
    <source>
        <dbReference type="PROSITE" id="PS50102"/>
    </source>
</evidence>
<dbReference type="SMART" id="SM00360">
    <property type="entry name" value="RRM"/>
    <property type="match status" value="1"/>
</dbReference>
<dbReference type="Proteomes" id="UP000887563">
    <property type="component" value="Unplaced"/>
</dbReference>
<evidence type="ECO:0000313" key="6">
    <source>
        <dbReference type="WBParaSite" id="Minc3s01238g21973"/>
    </source>
</evidence>
<dbReference type="InterPro" id="IPR012677">
    <property type="entry name" value="Nucleotide-bd_a/b_plait_sf"/>
</dbReference>
<evidence type="ECO:0000256" key="3">
    <source>
        <dbReference type="PROSITE-ProRule" id="PRU00176"/>
    </source>
</evidence>
<feature type="domain" description="RRM" evidence="4">
    <location>
        <begin position="58"/>
        <end position="135"/>
    </location>
</feature>
<dbReference type="Gene3D" id="3.30.70.330">
    <property type="match status" value="1"/>
</dbReference>
<dbReference type="InterPro" id="IPR000504">
    <property type="entry name" value="RRM_dom"/>
</dbReference>